<accession>A0A0G3BRJ4</accession>
<evidence type="ECO:0000313" key="15">
    <source>
        <dbReference type="Proteomes" id="UP000035352"/>
    </source>
</evidence>
<dbReference type="Proteomes" id="UP000035352">
    <property type="component" value="Chromosome"/>
</dbReference>
<sequence>MSWRYVKRPWMWGGITALAVGAAVLYEGPPSDPGRASAETAPPVSRGASPGVGARSAAGPGSALRVSVMGIDLDLAQLFEIGYAGGLKVNEDTRAALEALMDVLPAPLSQDDLQRIEWTLRDGLPKADADRAIALVRGYRGYVDELSQEADRGAIPDTLAAAREQFARLEAMRQRHFDVATADALFGPHDRHAMVTLEAMFVAQDASLPVDEKRARLATLRAALPAELQSQIPEPEQTSPPGDALPLSGATGG</sequence>
<feature type="region of interest" description="Disordered" evidence="13">
    <location>
        <begin position="227"/>
        <end position="253"/>
    </location>
</feature>
<dbReference type="Pfam" id="PF03280">
    <property type="entry name" value="Lipase_chap"/>
    <property type="match status" value="1"/>
</dbReference>
<keyword evidence="10" id="KW-0143">Chaperone</keyword>
<dbReference type="GO" id="GO:0005886">
    <property type="term" value="C:plasma membrane"/>
    <property type="evidence" value="ECO:0007669"/>
    <property type="project" value="UniProtKB-SubCell"/>
</dbReference>
<evidence type="ECO:0000256" key="12">
    <source>
        <dbReference type="ARBA" id="ARBA00031542"/>
    </source>
</evidence>
<evidence type="ECO:0000256" key="11">
    <source>
        <dbReference type="ARBA" id="ARBA00030948"/>
    </source>
</evidence>
<feature type="region of interest" description="Disordered" evidence="13">
    <location>
        <begin position="30"/>
        <end position="57"/>
    </location>
</feature>
<dbReference type="SMR" id="A0A0G3BRJ4"/>
<evidence type="ECO:0000256" key="2">
    <source>
        <dbReference type="ARBA" id="ARBA00010358"/>
    </source>
</evidence>
<dbReference type="STRING" id="413882.AAW51_2474"/>
<keyword evidence="9" id="KW-0472">Membrane</keyword>
<evidence type="ECO:0000256" key="7">
    <source>
        <dbReference type="ARBA" id="ARBA00022989"/>
    </source>
</evidence>
<evidence type="ECO:0000256" key="1">
    <source>
        <dbReference type="ARBA" id="ARBA00004383"/>
    </source>
</evidence>
<keyword evidence="3" id="KW-1003">Cell membrane</keyword>
<keyword evidence="7" id="KW-1133">Transmembrane helix</keyword>
<dbReference type="GO" id="GO:0051082">
    <property type="term" value="F:unfolded protein binding"/>
    <property type="evidence" value="ECO:0007669"/>
    <property type="project" value="InterPro"/>
</dbReference>
<keyword evidence="6" id="KW-0442">Lipid degradation</keyword>
<dbReference type="EMBL" id="CP011371">
    <property type="protein sequence ID" value="AKJ29165.1"/>
    <property type="molecule type" value="Genomic_DNA"/>
</dbReference>
<dbReference type="AlphaFoldDB" id="A0A0G3BRJ4"/>
<dbReference type="GO" id="GO:0006457">
    <property type="term" value="P:protein folding"/>
    <property type="evidence" value="ECO:0007669"/>
    <property type="project" value="InterPro"/>
</dbReference>
<keyword evidence="15" id="KW-1185">Reference proteome</keyword>
<evidence type="ECO:0000256" key="5">
    <source>
        <dbReference type="ARBA" id="ARBA00022692"/>
    </source>
</evidence>
<evidence type="ECO:0000256" key="8">
    <source>
        <dbReference type="ARBA" id="ARBA00023098"/>
    </source>
</evidence>
<organism evidence="14 15">
    <name type="scientific">Caldimonas brevitalea</name>
    <dbReference type="NCBI Taxonomy" id="413882"/>
    <lineage>
        <taxon>Bacteria</taxon>
        <taxon>Pseudomonadati</taxon>
        <taxon>Pseudomonadota</taxon>
        <taxon>Betaproteobacteria</taxon>
        <taxon>Burkholderiales</taxon>
        <taxon>Sphaerotilaceae</taxon>
        <taxon>Caldimonas</taxon>
    </lineage>
</organism>
<dbReference type="SUPFAM" id="SSF158855">
    <property type="entry name" value="Lipase chaperone-like"/>
    <property type="match status" value="1"/>
</dbReference>
<name>A0A0G3BRJ4_9BURK</name>
<evidence type="ECO:0000256" key="10">
    <source>
        <dbReference type="ARBA" id="ARBA00023186"/>
    </source>
</evidence>
<keyword evidence="5" id="KW-0812">Transmembrane</keyword>
<evidence type="ECO:0000256" key="6">
    <source>
        <dbReference type="ARBA" id="ARBA00022963"/>
    </source>
</evidence>
<keyword evidence="4" id="KW-0997">Cell inner membrane</keyword>
<evidence type="ECO:0000256" key="4">
    <source>
        <dbReference type="ARBA" id="ARBA00022519"/>
    </source>
</evidence>
<keyword evidence="8" id="KW-0443">Lipid metabolism</keyword>
<comment type="similarity">
    <text evidence="2">Belongs to the lipase chaperone family.</text>
</comment>
<feature type="compositionally biased region" description="Polar residues" evidence="13">
    <location>
        <begin position="228"/>
        <end position="240"/>
    </location>
</feature>
<gene>
    <name evidence="14" type="ORF">AAW51_2474</name>
</gene>
<evidence type="ECO:0000256" key="13">
    <source>
        <dbReference type="SAM" id="MobiDB-lite"/>
    </source>
</evidence>
<evidence type="ECO:0000256" key="9">
    <source>
        <dbReference type="ARBA" id="ARBA00023136"/>
    </source>
</evidence>
<protein>
    <recommendedName>
        <fullName evidence="11">Lipase helper protein</fullName>
    </recommendedName>
    <alternativeName>
        <fullName evidence="12">Lipase modulator</fullName>
    </alternativeName>
</protein>
<dbReference type="GO" id="GO:0016042">
    <property type="term" value="P:lipid catabolic process"/>
    <property type="evidence" value="ECO:0007669"/>
    <property type="project" value="UniProtKB-KW"/>
</dbReference>
<dbReference type="KEGG" id="pbh:AAW51_2474"/>
<proteinExistence type="inferred from homology"/>
<comment type="subcellular location">
    <subcellularLocation>
        <location evidence="1">Cell inner membrane</location>
        <topology evidence="1">Single-pass membrane protein</topology>
        <orientation evidence="1">Periplasmic side</orientation>
    </subcellularLocation>
</comment>
<dbReference type="RefSeq" id="WP_169788016.1">
    <property type="nucleotide sequence ID" value="NZ_CP011371.1"/>
</dbReference>
<evidence type="ECO:0000313" key="14">
    <source>
        <dbReference type="EMBL" id="AKJ29165.1"/>
    </source>
</evidence>
<reference evidence="14 15" key="1">
    <citation type="submission" date="2015-05" db="EMBL/GenBank/DDBJ databases">
        <authorList>
            <person name="Tang B."/>
            <person name="Yu Y."/>
        </authorList>
    </citation>
    <scope>NUCLEOTIDE SEQUENCE [LARGE SCALE GENOMIC DNA]</scope>
    <source>
        <strain evidence="14 15">DSM 7029</strain>
    </source>
</reference>
<evidence type="ECO:0000256" key="3">
    <source>
        <dbReference type="ARBA" id="ARBA00022475"/>
    </source>
</evidence>
<dbReference type="InterPro" id="IPR004961">
    <property type="entry name" value="Lipase_chaperone"/>
</dbReference>